<evidence type="ECO:0000313" key="2">
    <source>
        <dbReference type="EMBL" id="KAK3852829.1"/>
    </source>
</evidence>
<proteinExistence type="predicted"/>
<feature type="region of interest" description="Disordered" evidence="1">
    <location>
        <begin position="311"/>
        <end position="347"/>
    </location>
</feature>
<evidence type="ECO:0000313" key="3">
    <source>
        <dbReference type="Proteomes" id="UP001286313"/>
    </source>
</evidence>
<feature type="region of interest" description="Disordered" evidence="1">
    <location>
        <begin position="260"/>
        <end position="284"/>
    </location>
</feature>
<dbReference type="Proteomes" id="UP001286313">
    <property type="component" value="Unassembled WGS sequence"/>
</dbReference>
<dbReference type="EMBL" id="JAWQEG010007218">
    <property type="protein sequence ID" value="KAK3852829.1"/>
    <property type="molecule type" value="Genomic_DNA"/>
</dbReference>
<gene>
    <name evidence="2" type="ORF">Pcinc_040596</name>
</gene>
<evidence type="ECO:0000256" key="1">
    <source>
        <dbReference type="SAM" id="MobiDB-lite"/>
    </source>
</evidence>
<reference evidence="2" key="1">
    <citation type="submission" date="2023-10" db="EMBL/GenBank/DDBJ databases">
        <title>Genome assemblies of two species of porcelain crab, Petrolisthes cinctipes and Petrolisthes manimaculis (Anomura: Porcellanidae).</title>
        <authorList>
            <person name="Angst P."/>
        </authorList>
    </citation>
    <scope>NUCLEOTIDE SEQUENCE</scope>
    <source>
        <strain evidence="2">PB745_01</strain>
        <tissue evidence="2">Gill</tissue>
    </source>
</reference>
<name>A0AAE1BPB5_PETCI</name>
<accession>A0AAE1BPB5</accession>
<protein>
    <submittedName>
        <fullName evidence="2">Uncharacterized protein</fullName>
    </submittedName>
</protein>
<dbReference type="AlphaFoldDB" id="A0AAE1BPB5"/>
<comment type="caution">
    <text evidence="2">The sequence shown here is derived from an EMBL/GenBank/DDBJ whole genome shotgun (WGS) entry which is preliminary data.</text>
</comment>
<organism evidence="2 3">
    <name type="scientific">Petrolisthes cinctipes</name>
    <name type="common">Flat porcelain crab</name>
    <dbReference type="NCBI Taxonomy" id="88211"/>
    <lineage>
        <taxon>Eukaryota</taxon>
        <taxon>Metazoa</taxon>
        <taxon>Ecdysozoa</taxon>
        <taxon>Arthropoda</taxon>
        <taxon>Crustacea</taxon>
        <taxon>Multicrustacea</taxon>
        <taxon>Malacostraca</taxon>
        <taxon>Eumalacostraca</taxon>
        <taxon>Eucarida</taxon>
        <taxon>Decapoda</taxon>
        <taxon>Pleocyemata</taxon>
        <taxon>Anomura</taxon>
        <taxon>Galatheoidea</taxon>
        <taxon>Porcellanidae</taxon>
        <taxon>Petrolisthes</taxon>
    </lineage>
</organism>
<sequence>MTDQEDPDGDGGLERLVASMVTSGLPENDPPVENVTFYPLSVSTSLPDRPFFHSTDNQDAGDSLLSRVRELRQTRERRPTMSFSSCSDPNFQDWCRNVFDSGRPNSRRSSYRPSYRCASPIKISRGSQTVTLAIPRFPVESRSFPVPWGKRLRTRTVATQTEEEYFDLIGATALVSPVVPAWDTLPQEMFTMDELRLRQEEERWATEASFDNTPELEERWSMEASLGNTPDLEQIQPSQTFVSDISRRLASLMRDCNPEDTLDDASFFTSQDDDEKEEEKAAATRDWEEEVEVCFICDSYRTVSTNTIHVGWRRGPPPPPPRVRSRTLSQGWNSNPARATAATQTQP</sequence>
<keyword evidence="3" id="KW-1185">Reference proteome</keyword>
<feature type="compositionally biased region" description="Polar residues" evidence="1">
    <location>
        <begin position="327"/>
        <end position="337"/>
    </location>
</feature>